<proteinExistence type="predicted"/>
<evidence type="ECO:0000256" key="1">
    <source>
        <dbReference type="SAM" id="MobiDB-lite"/>
    </source>
</evidence>
<feature type="region of interest" description="Disordered" evidence="1">
    <location>
        <begin position="466"/>
        <end position="523"/>
    </location>
</feature>
<protein>
    <submittedName>
        <fullName evidence="2">Uncharacterized protein LOC125891834</fullName>
    </submittedName>
</protein>
<dbReference type="PANTHER" id="PTHR33050:SF7">
    <property type="entry name" value="RIBONUCLEASE H"/>
    <property type="match status" value="1"/>
</dbReference>
<feature type="compositionally biased region" description="Polar residues" evidence="1">
    <location>
        <begin position="481"/>
        <end position="492"/>
    </location>
</feature>
<dbReference type="Proteomes" id="UP001178508">
    <property type="component" value="Chromosome 15"/>
</dbReference>
<feature type="compositionally biased region" description="Polar residues" evidence="1">
    <location>
        <begin position="117"/>
        <end position="126"/>
    </location>
</feature>
<reference evidence="2" key="1">
    <citation type="submission" date="2023-08" db="EMBL/GenBank/DDBJ databases">
        <authorList>
            <person name="Alioto T."/>
            <person name="Alioto T."/>
            <person name="Gomez Garrido J."/>
        </authorList>
    </citation>
    <scope>NUCLEOTIDE SEQUENCE</scope>
</reference>
<evidence type="ECO:0000313" key="3">
    <source>
        <dbReference type="Proteomes" id="UP001178508"/>
    </source>
</evidence>
<accession>A0AAV1GM28</accession>
<feature type="region of interest" description="Disordered" evidence="1">
    <location>
        <begin position="60"/>
        <end position="126"/>
    </location>
</feature>
<organism evidence="2 3">
    <name type="scientific">Xyrichtys novacula</name>
    <name type="common">Pearly razorfish</name>
    <name type="synonym">Hemipteronotus novacula</name>
    <dbReference type="NCBI Taxonomy" id="13765"/>
    <lineage>
        <taxon>Eukaryota</taxon>
        <taxon>Metazoa</taxon>
        <taxon>Chordata</taxon>
        <taxon>Craniata</taxon>
        <taxon>Vertebrata</taxon>
        <taxon>Euteleostomi</taxon>
        <taxon>Actinopterygii</taxon>
        <taxon>Neopterygii</taxon>
        <taxon>Teleostei</taxon>
        <taxon>Neoteleostei</taxon>
        <taxon>Acanthomorphata</taxon>
        <taxon>Eupercaria</taxon>
        <taxon>Labriformes</taxon>
        <taxon>Labridae</taxon>
        <taxon>Xyrichtys</taxon>
    </lineage>
</organism>
<gene>
    <name evidence="2" type="ORF">XNOV1_A031753</name>
</gene>
<feature type="compositionally biased region" description="Acidic residues" evidence="1">
    <location>
        <begin position="199"/>
        <end position="211"/>
    </location>
</feature>
<evidence type="ECO:0000313" key="2">
    <source>
        <dbReference type="EMBL" id="CAJ1074276.1"/>
    </source>
</evidence>
<feature type="region of interest" description="Disordered" evidence="1">
    <location>
        <begin position="199"/>
        <end position="227"/>
    </location>
</feature>
<dbReference type="EMBL" id="OY660878">
    <property type="protein sequence ID" value="CAJ1074276.1"/>
    <property type="molecule type" value="Genomic_DNA"/>
</dbReference>
<dbReference type="AlphaFoldDB" id="A0AAV1GM28"/>
<dbReference type="PANTHER" id="PTHR33050">
    <property type="entry name" value="REVERSE TRANSCRIPTASE DOMAIN-CONTAINING PROTEIN"/>
    <property type="match status" value="1"/>
</dbReference>
<dbReference type="InterPro" id="IPR052055">
    <property type="entry name" value="Hepadnavirus_pol/RT"/>
</dbReference>
<name>A0AAV1GM28_XYRNO</name>
<keyword evidence="3" id="KW-1185">Reference proteome</keyword>
<feature type="compositionally biased region" description="Low complexity" evidence="1">
    <location>
        <begin position="214"/>
        <end position="227"/>
    </location>
</feature>
<sequence>MNNACSQCSAALDTQDGHDLCLHCLGIDHLKQALTEEACVNCSCMALAERKARLAVAEGMAERTDASKGRRGTASGEGKRSHQEATSGGATDAKKRRRETQHPPSPTQARHPPLHAGQSTPQSHTVDSLAAEFAQIKALLYHLQPGTTVAAGAPTTTAATLAPQPQARQLHFNQAAWAANLRDEDALSIAASDTLFAEEVSEYEGPDEEDPRSEAGSEGSAAQEAGSTSAIADLQLALSQLGIGKPEEEAQPPNAYFGKGSEPPFRVPPSSAFIAELHSCWSDPKLDRCPSQDCRTMGAMAGAAQFGLERMPAVENPVASLVVSPDEALSQNPRCPLAQCRLTDEYITHAYESAARAARVGNSLSHLILALDKSIADAGADHATQSLSEASLRAFAYMAKDLGKVMSNLTLARRQVWLAQAPVSRQCKKKLCKLPVVPGQIFGAPAQEALDRCIEAAKAKRQFADLRQTPAQHARGRDTQRGGQSFPATVRSSFPRGQVQRDPPLPSFKQLRGRAPKRGAPANRQALDHTSTLLAHVAQLGLTVNLAKSSLIPSQDKVFIGISLDSVSMLAYPSPQRVDNILELVSRVRRSSTITYRLLLRLLGMLISVSRIVPLGLLSVRPLQVWVNSLGLDPGKHKGRLMMSGHVMGTCLSWGRESLSPPLLVQLWSLKPPLGCYCHRRTTLIRGLPASPLLLLQWSMQFLWWGPQPVILVKVQSADQPGQRLVTIQMCITFRGPYRVYPLLQCPVPSQHSIGHGTSSAIP</sequence>